<reference evidence="9 10" key="1">
    <citation type="journal article" date="2019" name="Int. J. Syst. Evol. Microbiol.">
        <title>The Global Catalogue of Microorganisms (GCM) 10K type strain sequencing project: providing services to taxonomists for standard genome sequencing and annotation.</title>
        <authorList>
            <consortium name="The Broad Institute Genomics Platform"/>
            <consortium name="The Broad Institute Genome Sequencing Center for Infectious Disease"/>
            <person name="Wu L."/>
            <person name="Ma J."/>
        </authorList>
    </citation>
    <scope>NUCLEOTIDE SEQUENCE [LARGE SCALE GENOMIC DNA]</scope>
    <source>
        <strain evidence="9 10">JCM 10977</strain>
    </source>
</reference>
<dbReference type="PROSITE" id="PS01063">
    <property type="entry name" value="SIGMA70_ECF"/>
    <property type="match status" value="1"/>
</dbReference>
<evidence type="ECO:0000313" key="9">
    <source>
        <dbReference type="EMBL" id="GAA0949724.1"/>
    </source>
</evidence>
<evidence type="ECO:0000259" key="8">
    <source>
        <dbReference type="Pfam" id="PF08281"/>
    </source>
</evidence>
<organism evidence="9 10">
    <name type="scientific">Kribbella koreensis</name>
    <dbReference type="NCBI Taxonomy" id="57909"/>
    <lineage>
        <taxon>Bacteria</taxon>
        <taxon>Bacillati</taxon>
        <taxon>Actinomycetota</taxon>
        <taxon>Actinomycetes</taxon>
        <taxon>Propionibacteriales</taxon>
        <taxon>Kribbellaceae</taxon>
        <taxon>Kribbella</taxon>
    </lineage>
</organism>
<dbReference type="NCBIfam" id="TIGR02937">
    <property type="entry name" value="sigma70-ECF"/>
    <property type="match status" value="1"/>
</dbReference>
<evidence type="ECO:0000256" key="1">
    <source>
        <dbReference type="ARBA" id="ARBA00010641"/>
    </source>
</evidence>
<dbReference type="InterPro" id="IPR000838">
    <property type="entry name" value="RNA_pol_sigma70_ECF_CS"/>
</dbReference>
<dbReference type="EMBL" id="BAAAHK010000012">
    <property type="protein sequence ID" value="GAA0949724.1"/>
    <property type="molecule type" value="Genomic_DNA"/>
</dbReference>
<dbReference type="InterPro" id="IPR014284">
    <property type="entry name" value="RNA_pol_sigma-70_dom"/>
</dbReference>
<dbReference type="Gene3D" id="1.10.10.10">
    <property type="entry name" value="Winged helix-like DNA-binding domain superfamily/Winged helix DNA-binding domain"/>
    <property type="match status" value="1"/>
</dbReference>
<accession>A0ABN1QZM4</accession>
<keyword evidence="4 6" id="KW-0238">DNA-binding</keyword>
<dbReference type="PANTHER" id="PTHR43133">
    <property type="entry name" value="RNA POLYMERASE ECF-TYPE SIGMA FACTO"/>
    <property type="match status" value="1"/>
</dbReference>
<keyword evidence="5 6" id="KW-0804">Transcription</keyword>
<evidence type="ECO:0000313" key="10">
    <source>
        <dbReference type="Proteomes" id="UP001500542"/>
    </source>
</evidence>
<comment type="caution">
    <text evidence="9">The sequence shown here is derived from an EMBL/GenBank/DDBJ whole genome shotgun (WGS) entry which is preliminary data.</text>
</comment>
<gene>
    <name evidence="9" type="ORF">GCM10009554_48710</name>
</gene>
<dbReference type="SUPFAM" id="SSF88659">
    <property type="entry name" value="Sigma3 and sigma4 domains of RNA polymerase sigma factors"/>
    <property type="match status" value="1"/>
</dbReference>
<sequence>MTNLGAEDHRQQPSDSPAECVETLQTADGVEAAYGRYRAELLGFAVNSLSDRELAEEVVQETFVRAWKAADRFDPRRGSLRTWLFAIARNGIVDAVRRRAVRSDIGPAGVEERVKNDPVEQLLLNIQVGEALRRLTPEHRQTVIEVHYFGRTCADLAGELGIPAATVRSRLYYGLRTMRSILEKNGWLAE</sequence>
<evidence type="ECO:0000256" key="6">
    <source>
        <dbReference type="RuleBase" id="RU000716"/>
    </source>
</evidence>
<feature type="domain" description="RNA polymerase sigma factor 70 region 4 type 2" evidence="8">
    <location>
        <begin position="127"/>
        <end position="177"/>
    </location>
</feature>
<keyword evidence="2 6" id="KW-0805">Transcription regulation</keyword>
<evidence type="ECO:0000256" key="5">
    <source>
        <dbReference type="ARBA" id="ARBA00023163"/>
    </source>
</evidence>
<dbReference type="InterPro" id="IPR007627">
    <property type="entry name" value="RNA_pol_sigma70_r2"/>
</dbReference>
<dbReference type="SUPFAM" id="SSF88946">
    <property type="entry name" value="Sigma2 domain of RNA polymerase sigma factors"/>
    <property type="match status" value="1"/>
</dbReference>
<dbReference type="Gene3D" id="1.10.1740.10">
    <property type="match status" value="1"/>
</dbReference>
<comment type="similarity">
    <text evidence="1 6">Belongs to the sigma-70 factor family. ECF subfamily.</text>
</comment>
<keyword evidence="10" id="KW-1185">Reference proteome</keyword>
<evidence type="ECO:0000259" key="7">
    <source>
        <dbReference type="Pfam" id="PF04542"/>
    </source>
</evidence>
<keyword evidence="3 6" id="KW-0731">Sigma factor</keyword>
<dbReference type="Pfam" id="PF08281">
    <property type="entry name" value="Sigma70_r4_2"/>
    <property type="match status" value="1"/>
</dbReference>
<dbReference type="PANTHER" id="PTHR43133:SF62">
    <property type="entry name" value="RNA POLYMERASE SIGMA FACTOR SIGZ"/>
    <property type="match status" value="1"/>
</dbReference>
<dbReference type="RefSeq" id="WP_343974399.1">
    <property type="nucleotide sequence ID" value="NZ_BAAAHK010000012.1"/>
</dbReference>
<proteinExistence type="inferred from homology"/>
<dbReference type="Pfam" id="PF04542">
    <property type="entry name" value="Sigma70_r2"/>
    <property type="match status" value="1"/>
</dbReference>
<protein>
    <recommendedName>
        <fullName evidence="6">RNA polymerase sigma factor</fullName>
    </recommendedName>
</protein>
<evidence type="ECO:0000256" key="2">
    <source>
        <dbReference type="ARBA" id="ARBA00023015"/>
    </source>
</evidence>
<feature type="domain" description="RNA polymerase sigma-70 region 2" evidence="7">
    <location>
        <begin position="34"/>
        <end position="100"/>
    </location>
</feature>
<evidence type="ECO:0000256" key="4">
    <source>
        <dbReference type="ARBA" id="ARBA00023125"/>
    </source>
</evidence>
<dbReference type="InterPro" id="IPR036388">
    <property type="entry name" value="WH-like_DNA-bd_sf"/>
</dbReference>
<dbReference type="Proteomes" id="UP001500542">
    <property type="component" value="Unassembled WGS sequence"/>
</dbReference>
<dbReference type="InterPro" id="IPR013325">
    <property type="entry name" value="RNA_pol_sigma_r2"/>
</dbReference>
<name>A0ABN1QZM4_9ACTN</name>
<dbReference type="InterPro" id="IPR013324">
    <property type="entry name" value="RNA_pol_sigma_r3/r4-like"/>
</dbReference>
<evidence type="ECO:0000256" key="3">
    <source>
        <dbReference type="ARBA" id="ARBA00023082"/>
    </source>
</evidence>
<dbReference type="InterPro" id="IPR039425">
    <property type="entry name" value="RNA_pol_sigma-70-like"/>
</dbReference>
<dbReference type="InterPro" id="IPR013249">
    <property type="entry name" value="RNA_pol_sigma70_r4_t2"/>
</dbReference>